<gene>
    <name evidence="6" type="ORF">D4Q52_24745</name>
</gene>
<dbReference type="GO" id="GO:0110001">
    <property type="term" value="C:toxin-antitoxin complex"/>
    <property type="evidence" value="ECO:0007669"/>
    <property type="project" value="InterPro"/>
</dbReference>
<evidence type="ECO:0000256" key="5">
    <source>
        <dbReference type="ARBA" id="ARBA00022801"/>
    </source>
</evidence>
<keyword evidence="1" id="KW-0597">Phosphoprotein</keyword>
<dbReference type="EMBL" id="QYYD01000042">
    <property type="protein sequence ID" value="RJF65456.1"/>
    <property type="molecule type" value="Genomic_DNA"/>
</dbReference>
<comment type="caution">
    <text evidence="6">The sequence shown here is derived from an EMBL/GenBank/DDBJ whole genome shotgun (WGS) entry which is preliminary data.</text>
</comment>
<dbReference type="GO" id="GO:0016787">
    <property type="term" value="F:hydrolase activity"/>
    <property type="evidence" value="ECO:0007669"/>
    <property type="project" value="UniProtKB-KW"/>
</dbReference>
<name>A0A418UXD5_RHOPL</name>
<dbReference type="Proteomes" id="UP000285523">
    <property type="component" value="Unassembled WGS sequence"/>
</dbReference>
<evidence type="ECO:0000256" key="4">
    <source>
        <dbReference type="ARBA" id="ARBA00022741"/>
    </source>
</evidence>
<reference evidence="6 7" key="1">
    <citation type="submission" date="2018-09" db="EMBL/GenBank/DDBJ databases">
        <title>Draft genome sequence of Rhodopseudomonas palustris 2.1.18.</title>
        <authorList>
            <person name="Robertson S.L."/>
            <person name="Meyer T.E."/>
            <person name="Kyndt J.A."/>
        </authorList>
    </citation>
    <scope>NUCLEOTIDE SEQUENCE [LARGE SCALE GENOMIC DNA]</scope>
    <source>
        <strain evidence="6 7">2.1.18</strain>
    </source>
</reference>
<accession>A0A418UXD5</accession>
<dbReference type="OrthoDB" id="4829434at2"/>
<keyword evidence="5" id="KW-0378">Hydrolase</keyword>
<evidence type="ECO:0000256" key="2">
    <source>
        <dbReference type="ARBA" id="ARBA00022649"/>
    </source>
</evidence>
<dbReference type="PANTHER" id="PTHR34139">
    <property type="entry name" value="UPF0331 PROTEIN MJ0127"/>
    <property type="match status" value="1"/>
</dbReference>
<keyword evidence="2" id="KW-1277">Toxin-antitoxin system</keyword>
<dbReference type="InterPro" id="IPR051813">
    <property type="entry name" value="HepT_RNase_toxin"/>
</dbReference>
<dbReference type="GO" id="GO:0000166">
    <property type="term" value="F:nucleotide binding"/>
    <property type="evidence" value="ECO:0007669"/>
    <property type="project" value="UniProtKB-KW"/>
</dbReference>
<dbReference type="AlphaFoldDB" id="A0A418UXD5"/>
<dbReference type="GO" id="GO:0004540">
    <property type="term" value="F:RNA nuclease activity"/>
    <property type="evidence" value="ECO:0007669"/>
    <property type="project" value="InterPro"/>
</dbReference>
<keyword evidence="3" id="KW-0540">Nuclease</keyword>
<dbReference type="InterPro" id="IPR008201">
    <property type="entry name" value="HepT-like"/>
</dbReference>
<evidence type="ECO:0000313" key="6">
    <source>
        <dbReference type="EMBL" id="RJF65456.1"/>
    </source>
</evidence>
<evidence type="ECO:0000256" key="3">
    <source>
        <dbReference type="ARBA" id="ARBA00022722"/>
    </source>
</evidence>
<protein>
    <submittedName>
        <fullName evidence="6">DUF86 domain-containing protein</fullName>
    </submittedName>
</protein>
<dbReference type="PANTHER" id="PTHR34139:SF1">
    <property type="entry name" value="RNASE MJ1380-RELATED"/>
    <property type="match status" value="1"/>
</dbReference>
<evidence type="ECO:0000313" key="7">
    <source>
        <dbReference type="Proteomes" id="UP000285523"/>
    </source>
</evidence>
<organism evidence="6 7">
    <name type="scientific">Rhodopseudomonas palustris</name>
    <dbReference type="NCBI Taxonomy" id="1076"/>
    <lineage>
        <taxon>Bacteria</taxon>
        <taxon>Pseudomonadati</taxon>
        <taxon>Pseudomonadota</taxon>
        <taxon>Alphaproteobacteria</taxon>
        <taxon>Hyphomicrobiales</taxon>
        <taxon>Nitrobacteraceae</taxon>
        <taxon>Rhodopseudomonas</taxon>
    </lineage>
</organism>
<sequence>MVRPPLLRIYGMLEAIKGIEDAIRDKSYRDYQRSWVLRSALERGIEIISEASRSLGPKLKARHKNVRWKDIAGIGNILRHEYQRVDDRIIWNAVKNELPPLKQALLALQASLADED</sequence>
<dbReference type="Pfam" id="PF01934">
    <property type="entry name" value="HepT-like"/>
    <property type="match status" value="1"/>
</dbReference>
<keyword evidence="4" id="KW-0547">Nucleotide-binding</keyword>
<proteinExistence type="predicted"/>
<evidence type="ECO:0000256" key="1">
    <source>
        <dbReference type="ARBA" id="ARBA00022553"/>
    </source>
</evidence>